<proteinExistence type="predicted"/>
<reference evidence="2 3" key="1">
    <citation type="submission" date="2019-08" db="EMBL/GenBank/DDBJ databases">
        <authorList>
            <person name="Dong K."/>
        </authorList>
    </citation>
    <scope>NUCLEOTIDE SEQUENCE [LARGE SCALE GENOMIC DNA]</scope>
    <source>
        <strain evidence="2 3">JCM14558</strain>
    </source>
</reference>
<gene>
    <name evidence="2" type="ORF">FVP77_08275</name>
</gene>
<feature type="transmembrane region" description="Helical" evidence="1">
    <location>
        <begin position="451"/>
        <end position="472"/>
    </location>
</feature>
<sequence length="519" mass="53257">MVAHVLRLRIATMIGALRGDRRHAIRVSIGLVLLVVATVVGALAVLSLADASETAIAAVLVFAGSAVTLGFFVAPLVTGAADPLDPRRFAVLGLAPRPLAAVLALAGLISVPSLVLIALSMCAAAAWTAQGASSFVAVVSAVAGVVTCVLAARVSMAVAALVLRERRSRELSGMFLVGILVVVVPVGVFLASLEWRGQVPPQLSEAVAVLGFTPVGAAWALPSASQPAAVVWGAVVMLATLVALAAAWVALVTRALTTTERPVAVRERGGLGWFAVAPGTPGGAIAARSLVYWLRDRRYLVNIVVVPVAAVLAVVPLVVAGVPFEIAVLVPVPIMALFFGWLPHNDLAYDSTAVWMHLASAVRGSSDRIGRLVPMLFVGVPILAIAIPVAVALHGRWALLPAMVGVCAALFLAGLGLSSITSALAPYAVSRPGDSPFQQPQRAGSGAMAQGLVLLGSILAAGPALWWGWLALTRDVSFAVPSMWAGIGAGVVVLVLGVTVGAAVFQRRGSRLMEFAEST</sequence>
<keyword evidence="1" id="KW-0472">Membrane</keyword>
<feature type="transmembrane region" description="Helical" evidence="1">
    <location>
        <begin position="372"/>
        <end position="393"/>
    </location>
</feature>
<feature type="transmembrane region" description="Helical" evidence="1">
    <location>
        <begin position="175"/>
        <end position="193"/>
    </location>
</feature>
<name>A0A5C8I5N0_9MICO</name>
<feature type="transmembrane region" description="Helical" evidence="1">
    <location>
        <begin position="229"/>
        <end position="251"/>
    </location>
</feature>
<feature type="transmembrane region" description="Helical" evidence="1">
    <location>
        <begin position="299"/>
        <end position="320"/>
    </location>
</feature>
<dbReference type="AlphaFoldDB" id="A0A5C8I5N0"/>
<keyword evidence="1" id="KW-1133">Transmembrane helix</keyword>
<feature type="transmembrane region" description="Helical" evidence="1">
    <location>
        <begin position="399"/>
        <end position="430"/>
    </location>
</feature>
<keyword evidence="1" id="KW-0812">Transmembrane</keyword>
<feature type="transmembrane region" description="Helical" evidence="1">
    <location>
        <begin position="205"/>
        <end position="222"/>
    </location>
</feature>
<feature type="transmembrane region" description="Helical" evidence="1">
    <location>
        <begin position="55"/>
        <end position="78"/>
    </location>
</feature>
<evidence type="ECO:0000313" key="3">
    <source>
        <dbReference type="Proteomes" id="UP000321034"/>
    </source>
</evidence>
<feature type="transmembrane region" description="Helical" evidence="1">
    <location>
        <begin position="271"/>
        <end position="292"/>
    </location>
</feature>
<organism evidence="2 3">
    <name type="scientific">Microbacterium hatanonis</name>
    <dbReference type="NCBI Taxonomy" id="404366"/>
    <lineage>
        <taxon>Bacteria</taxon>
        <taxon>Bacillati</taxon>
        <taxon>Actinomycetota</taxon>
        <taxon>Actinomycetes</taxon>
        <taxon>Micrococcales</taxon>
        <taxon>Microbacteriaceae</taxon>
        <taxon>Microbacterium</taxon>
    </lineage>
</organism>
<keyword evidence="3" id="KW-1185">Reference proteome</keyword>
<dbReference type="EMBL" id="VRSV01000001">
    <property type="protein sequence ID" value="TXK13384.1"/>
    <property type="molecule type" value="Genomic_DNA"/>
</dbReference>
<feature type="transmembrane region" description="Helical" evidence="1">
    <location>
        <begin position="326"/>
        <end position="342"/>
    </location>
</feature>
<feature type="transmembrane region" description="Helical" evidence="1">
    <location>
        <begin position="27"/>
        <end position="49"/>
    </location>
</feature>
<dbReference type="Proteomes" id="UP000321034">
    <property type="component" value="Unassembled WGS sequence"/>
</dbReference>
<dbReference type="OrthoDB" id="3261041at2"/>
<comment type="caution">
    <text evidence="2">The sequence shown here is derived from an EMBL/GenBank/DDBJ whole genome shotgun (WGS) entry which is preliminary data.</text>
</comment>
<feature type="transmembrane region" description="Helical" evidence="1">
    <location>
        <begin position="99"/>
        <end position="129"/>
    </location>
</feature>
<feature type="transmembrane region" description="Helical" evidence="1">
    <location>
        <begin position="135"/>
        <end position="163"/>
    </location>
</feature>
<feature type="transmembrane region" description="Helical" evidence="1">
    <location>
        <begin position="484"/>
        <end position="505"/>
    </location>
</feature>
<evidence type="ECO:0000313" key="2">
    <source>
        <dbReference type="EMBL" id="TXK13384.1"/>
    </source>
</evidence>
<evidence type="ECO:0000256" key="1">
    <source>
        <dbReference type="SAM" id="Phobius"/>
    </source>
</evidence>
<accession>A0A5C8I5N0</accession>
<protein>
    <submittedName>
        <fullName evidence="2">Uncharacterized protein</fullName>
    </submittedName>
</protein>